<evidence type="ECO:0000313" key="2">
    <source>
        <dbReference type="Proteomes" id="UP000323000"/>
    </source>
</evidence>
<sequence>MDANNGVFPVAICICAGEKKESWARFIDQLYKHIGMEDSKRITFMNDHQKGVLDDVGRYSPRSTTSNKATFLEEMVNLKEVNPKAYD</sequence>
<organism evidence="1 2">
    <name type="scientific">Acer yangbiense</name>
    <dbReference type="NCBI Taxonomy" id="1000413"/>
    <lineage>
        <taxon>Eukaryota</taxon>
        <taxon>Viridiplantae</taxon>
        <taxon>Streptophyta</taxon>
        <taxon>Embryophyta</taxon>
        <taxon>Tracheophyta</taxon>
        <taxon>Spermatophyta</taxon>
        <taxon>Magnoliopsida</taxon>
        <taxon>eudicotyledons</taxon>
        <taxon>Gunneridae</taxon>
        <taxon>Pentapetalae</taxon>
        <taxon>rosids</taxon>
        <taxon>malvids</taxon>
        <taxon>Sapindales</taxon>
        <taxon>Sapindaceae</taxon>
        <taxon>Hippocastanoideae</taxon>
        <taxon>Acereae</taxon>
        <taxon>Acer</taxon>
    </lineage>
</organism>
<dbReference type="AlphaFoldDB" id="A0A5C7ILX5"/>
<keyword evidence="2" id="KW-1185">Reference proteome</keyword>
<accession>A0A5C7ILX5</accession>
<dbReference type="OrthoDB" id="1918246at2759"/>
<dbReference type="Proteomes" id="UP000323000">
    <property type="component" value="Chromosome 2"/>
</dbReference>
<reference evidence="2" key="1">
    <citation type="journal article" date="2019" name="Gigascience">
        <title>De novo genome assembly of the endangered Acer yangbiense, a plant species with extremely small populations endemic to Yunnan Province, China.</title>
        <authorList>
            <person name="Yang J."/>
            <person name="Wariss H.M."/>
            <person name="Tao L."/>
            <person name="Zhang R."/>
            <person name="Yun Q."/>
            <person name="Hollingsworth P."/>
            <person name="Dao Z."/>
            <person name="Luo G."/>
            <person name="Guo H."/>
            <person name="Ma Y."/>
            <person name="Sun W."/>
        </authorList>
    </citation>
    <scope>NUCLEOTIDE SEQUENCE [LARGE SCALE GENOMIC DNA]</scope>
    <source>
        <strain evidence="2">cv. Malutang</strain>
    </source>
</reference>
<protein>
    <recommendedName>
        <fullName evidence="3">MULE transposase domain-containing protein</fullName>
    </recommendedName>
</protein>
<gene>
    <name evidence="1" type="ORF">EZV62_005146</name>
</gene>
<name>A0A5C7ILX5_9ROSI</name>
<evidence type="ECO:0000313" key="1">
    <source>
        <dbReference type="EMBL" id="TXG70211.1"/>
    </source>
</evidence>
<evidence type="ECO:0008006" key="3">
    <source>
        <dbReference type="Google" id="ProtNLM"/>
    </source>
</evidence>
<dbReference type="EMBL" id="VAHF01000002">
    <property type="protein sequence ID" value="TXG70211.1"/>
    <property type="molecule type" value="Genomic_DNA"/>
</dbReference>
<comment type="caution">
    <text evidence="1">The sequence shown here is derived from an EMBL/GenBank/DDBJ whole genome shotgun (WGS) entry which is preliminary data.</text>
</comment>
<proteinExistence type="predicted"/>